<reference evidence="2" key="1">
    <citation type="submission" date="2020-08" db="EMBL/GenBank/DDBJ databases">
        <title>Winogradskyella ouciana sp. nov., isolated from the hadal seawater of the Mariana Trench.</title>
        <authorList>
            <person name="He X."/>
        </authorList>
    </citation>
    <scope>NUCLEOTIDE SEQUENCE [LARGE SCALE GENOMIC DNA]</scope>
    <source>
        <strain evidence="2">KCTC 52348</strain>
    </source>
</reference>
<keyword evidence="3" id="KW-1185">Reference proteome</keyword>
<evidence type="ECO:0000313" key="3">
    <source>
        <dbReference type="Proteomes" id="UP000533900"/>
    </source>
</evidence>
<evidence type="ECO:0000313" key="2">
    <source>
        <dbReference type="EMBL" id="MBC2844898.1"/>
    </source>
</evidence>
<gene>
    <name evidence="2" type="ORF">H7F21_07335</name>
</gene>
<dbReference type="AlphaFoldDB" id="A0A842IVP5"/>
<dbReference type="Gene3D" id="2.60.120.1130">
    <property type="match status" value="1"/>
</dbReference>
<dbReference type="Pfam" id="PF01841">
    <property type="entry name" value="Transglut_core"/>
    <property type="match status" value="1"/>
</dbReference>
<sequence>MKRLLPLLFFVITISNTNAQRKIEPDATDIAKAKKLKSIFDNDEDDVALEESTDFVSFDFDSKHNKVTVSHEMREKMINMSTRADIQKYCFYDGQSDIEAFEINYKNDRSARFYFKDEAYNSEDLFHNDARVKYTAVDFPIQGYRYNTYIKKTYKDIKYFTKLYFNDEYPTANKIISVDIPDWLDIELKEMNFEGFDIEKTTEPSPKSKSTRHIYKLKDISAMAKASNAPGPTYIYPHLLILAKSYTKNGETKPIFNSTQDLYNWYSSLTKSLKNDNTPFKSKVAELIKDAKTDEEKIKSIYYWVQDNIRYIAFEDGIAGFQPDEAANVFNKKYGDCKGMANLTKQMLIEAGFDARLTWIGTKHIAYDYSTPNLSVDNHMICSLFKDGDILFLDGTEKFNAFGEYADRIQGKQVMIEDNDKYILKEVPVSNAEFNKEAFVYNLSLDKEVLKGTASKTYNGESRSGLLYFFDQLKSDKKEEFLEYFLNKGNSNIKVSNIETSDLSNRDLNVSMDYDIEIKNAASSFDNSIYIDLDIDKELSNYDFKERDVDYIFNSKKYLESTTNLSIPDGYNISQLPKDIDISSDNYDLSVTFTTSTGLLSYKKVFKIKNAKIETSDFDEWNTFNEELNTVYKEQIILTKN</sequence>
<dbReference type="Gene3D" id="2.60.40.3140">
    <property type="match status" value="1"/>
</dbReference>
<proteinExistence type="predicted"/>
<dbReference type="EMBL" id="JACLCP010000002">
    <property type="protein sequence ID" value="MBC2844898.1"/>
    <property type="molecule type" value="Genomic_DNA"/>
</dbReference>
<protein>
    <submittedName>
        <fullName evidence="2">Transglutaminase domain-containing protein</fullName>
    </submittedName>
</protein>
<accession>A0A842IVP5</accession>
<dbReference type="SUPFAM" id="SSF54001">
    <property type="entry name" value="Cysteine proteinases"/>
    <property type="match status" value="1"/>
</dbReference>
<dbReference type="InterPro" id="IPR002931">
    <property type="entry name" value="Transglutaminase-like"/>
</dbReference>
<dbReference type="Proteomes" id="UP000533900">
    <property type="component" value="Unassembled WGS sequence"/>
</dbReference>
<dbReference type="Gene3D" id="3.10.620.30">
    <property type="match status" value="1"/>
</dbReference>
<name>A0A842IVP5_9FLAO</name>
<evidence type="ECO:0000259" key="1">
    <source>
        <dbReference type="Pfam" id="PF01841"/>
    </source>
</evidence>
<feature type="domain" description="Transglutaminase-like" evidence="1">
    <location>
        <begin position="284"/>
        <end position="358"/>
    </location>
</feature>
<organism evidence="2 3">
    <name type="scientific">Winogradskyella flava</name>
    <dbReference type="NCBI Taxonomy" id="1884876"/>
    <lineage>
        <taxon>Bacteria</taxon>
        <taxon>Pseudomonadati</taxon>
        <taxon>Bacteroidota</taxon>
        <taxon>Flavobacteriia</taxon>
        <taxon>Flavobacteriales</taxon>
        <taxon>Flavobacteriaceae</taxon>
        <taxon>Winogradskyella</taxon>
    </lineage>
</organism>
<comment type="caution">
    <text evidence="2">The sequence shown here is derived from an EMBL/GenBank/DDBJ whole genome shotgun (WGS) entry which is preliminary data.</text>
</comment>
<dbReference type="InterPro" id="IPR038765">
    <property type="entry name" value="Papain-like_cys_pep_sf"/>
</dbReference>